<evidence type="ECO:0000256" key="1">
    <source>
        <dbReference type="ARBA" id="ARBA00007953"/>
    </source>
</evidence>
<dbReference type="EMBL" id="UINC01001483">
    <property type="protein sequence ID" value="SUZ81844.1"/>
    <property type="molecule type" value="Genomic_DNA"/>
</dbReference>
<dbReference type="GO" id="GO:0009982">
    <property type="term" value="F:pseudouridine synthase activity"/>
    <property type="evidence" value="ECO:0007669"/>
    <property type="project" value="InterPro"/>
</dbReference>
<reference evidence="5" key="1">
    <citation type="submission" date="2018-05" db="EMBL/GenBank/DDBJ databases">
        <authorList>
            <person name="Lanie J.A."/>
            <person name="Ng W.-L."/>
            <person name="Kazmierczak K.M."/>
            <person name="Andrzejewski T.M."/>
            <person name="Davidsen T.M."/>
            <person name="Wayne K.J."/>
            <person name="Tettelin H."/>
            <person name="Glass J.I."/>
            <person name="Rusch D."/>
            <person name="Podicherti R."/>
            <person name="Tsui H.-C.T."/>
            <person name="Winkler M.E."/>
        </authorList>
    </citation>
    <scope>NUCLEOTIDE SEQUENCE</scope>
</reference>
<proteinExistence type="inferred from homology"/>
<evidence type="ECO:0000259" key="4">
    <source>
        <dbReference type="PROSITE" id="PS50984"/>
    </source>
</evidence>
<dbReference type="AlphaFoldDB" id="A0A381QSA4"/>
<dbReference type="GO" id="GO:0003723">
    <property type="term" value="F:RNA binding"/>
    <property type="evidence" value="ECO:0007669"/>
    <property type="project" value="InterPro"/>
</dbReference>
<dbReference type="PANTHER" id="PTHR47811">
    <property type="entry name" value="TRNA PSEUDOURIDINE SYNTHASE D"/>
    <property type="match status" value="1"/>
</dbReference>
<keyword evidence="2" id="KW-0819">tRNA processing</keyword>
<keyword evidence="3" id="KW-0413">Isomerase</keyword>
<dbReference type="InterPro" id="IPR042214">
    <property type="entry name" value="TruD_catalytic"/>
</dbReference>
<dbReference type="Gene3D" id="3.30.2340.10">
    <property type="entry name" value="TruD, insertion domain"/>
    <property type="match status" value="1"/>
</dbReference>
<name>A0A381QSA4_9ZZZZ</name>
<sequence>MGSSIREEQDFIPLSELNYVSRAPDISALIKQQFLDFRVNEELGFPLSGDGEHLYLRIRKTDLSTTDVARRLASICRSSLSNIGYSGMKDKRGECTQWFSVPLTRINEQRLEEIECGFLQILDTQRNSRKLRVGSHRSNRFEVLLRQCQGHKSIFEERLRSIETSGVPNYFGPQRFGKDMSNLAQVMCLFRTEMDLDANKRINVKARQRRGMLFSAARAYLFNQVLSERILQANWSRFVPGDVLNLGGTSRYFILEEGCWDEKLQQRLDGFDIHISGPLAGKHAREEKYISTSMAAGIEDEVLAKFQPLIDGLTIFGLKAARRPLRFVPTHLEWHWSVPQELKLQFTLPRGAYATSLLRELCTTN</sequence>
<gene>
    <name evidence="5" type="ORF">METZ01_LOCUS34698</name>
</gene>
<dbReference type="InterPro" id="IPR011760">
    <property type="entry name" value="PsdUridine_synth_TruD_insert"/>
</dbReference>
<evidence type="ECO:0000313" key="5">
    <source>
        <dbReference type="EMBL" id="SUZ81844.1"/>
    </source>
</evidence>
<feature type="domain" description="TRUD" evidence="4">
    <location>
        <begin position="166"/>
        <end position="328"/>
    </location>
</feature>
<dbReference type="InterPro" id="IPR050170">
    <property type="entry name" value="TruD_pseudoU_synthase"/>
</dbReference>
<dbReference type="InterPro" id="IPR001656">
    <property type="entry name" value="PsdUridine_synth_TruD"/>
</dbReference>
<accession>A0A381QSA4</accession>
<dbReference type="Gene3D" id="3.30.2350.20">
    <property type="entry name" value="TruD, catalytic domain"/>
    <property type="match status" value="1"/>
</dbReference>
<dbReference type="SUPFAM" id="SSF55120">
    <property type="entry name" value="Pseudouridine synthase"/>
    <property type="match status" value="1"/>
</dbReference>
<dbReference type="HAMAP" id="MF_01082">
    <property type="entry name" value="TruD"/>
    <property type="match status" value="1"/>
</dbReference>
<organism evidence="5">
    <name type="scientific">marine metagenome</name>
    <dbReference type="NCBI Taxonomy" id="408172"/>
    <lineage>
        <taxon>unclassified sequences</taxon>
        <taxon>metagenomes</taxon>
        <taxon>ecological metagenomes</taxon>
    </lineage>
</organism>
<dbReference type="Pfam" id="PF01142">
    <property type="entry name" value="TruD"/>
    <property type="match status" value="2"/>
</dbReference>
<dbReference type="PANTHER" id="PTHR47811:SF1">
    <property type="entry name" value="TRNA PSEUDOURIDINE SYNTHASE D"/>
    <property type="match status" value="1"/>
</dbReference>
<dbReference type="PROSITE" id="PS50984">
    <property type="entry name" value="TRUD"/>
    <property type="match status" value="1"/>
</dbReference>
<protein>
    <recommendedName>
        <fullName evidence="4">TRUD domain-containing protein</fullName>
    </recommendedName>
</protein>
<dbReference type="GO" id="GO:0005829">
    <property type="term" value="C:cytosol"/>
    <property type="evidence" value="ECO:0007669"/>
    <property type="project" value="TreeGrafter"/>
</dbReference>
<dbReference type="InterPro" id="IPR043165">
    <property type="entry name" value="TruD_insert_sf"/>
</dbReference>
<comment type="similarity">
    <text evidence="1">Belongs to the pseudouridine synthase TruD family.</text>
</comment>
<dbReference type="GO" id="GO:0008033">
    <property type="term" value="P:tRNA processing"/>
    <property type="evidence" value="ECO:0007669"/>
    <property type="project" value="UniProtKB-KW"/>
</dbReference>
<dbReference type="GO" id="GO:0001522">
    <property type="term" value="P:pseudouridine synthesis"/>
    <property type="evidence" value="ECO:0007669"/>
    <property type="project" value="InterPro"/>
</dbReference>
<dbReference type="InterPro" id="IPR020103">
    <property type="entry name" value="PsdUridine_synth_cat_dom_sf"/>
</dbReference>
<evidence type="ECO:0000256" key="2">
    <source>
        <dbReference type="ARBA" id="ARBA00022694"/>
    </source>
</evidence>
<evidence type="ECO:0000256" key="3">
    <source>
        <dbReference type="ARBA" id="ARBA00023235"/>
    </source>
</evidence>